<accession>A0A109BP59</accession>
<dbReference type="AlphaFoldDB" id="A0A109BP59"/>
<dbReference type="Proteomes" id="UP000059074">
    <property type="component" value="Unassembled WGS sequence"/>
</dbReference>
<evidence type="ECO:0000313" key="5">
    <source>
        <dbReference type="EMBL" id="KWT71597.1"/>
    </source>
</evidence>
<evidence type="ECO:0000256" key="1">
    <source>
        <dbReference type="ARBA" id="ARBA00023015"/>
    </source>
</evidence>
<protein>
    <submittedName>
        <fullName evidence="5">Transcriptional regulator, AraC family</fullName>
    </submittedName>
</protein>
<reference evidence="5 6" key="1">
    <citation type="submission" date="2015-10" db="EMBL/GenBank/DDBJ databases">
        <title>Transcriptomic analysis of a linuron degrading triple-species bacterial consortium.</title>
        <authorList>
            <person name="Albers P."/>
        </authorList>
    </citation>
    <scope>NUCLEOTIDE SEQUENCE [LARGE SCALE GENOMIC DNA]</scope>
    <source>
        <strain evidence="5 6">WDL6</strain>
    </source>
</reference>
<evidence type="ECO:0000313" key="6">
    <source>
        <dbReference type="Proteomes" id="UP000059074"/>
    </source>
</evidence>
<dbReference type="PANTHER" id="PTHR46796">
    <property type="entry name" value="HTH-TYPE TRANSCRIPTIONAL ACTIVATOR RHAS-RELATED"/>
    <property type="match status" value="1"/>
</dbReference>
<organism evidence="5 6">
    <name type="scientific">Hyphomicrobium sulfonivorans</name>
    <dbReference type="NCBI Taxonomy" id="121290"/>
    <lineage>
        <taxon>Bacteria</taxon>
        <taxon>Pseudomonadati</taxon>
        <taxon>Pseudomonadota</taxon>
        <taxon>Alphaproteobacteria</taxon>
        <taxon>Hyphomicrobiales</taxon>
        <taxon>Hyphomicrobiaceae</taxon>
        <taxon>Hyphomicrobium</taxon>
    </lineage>
</organism>
<name>A0A109BP59_HYPSL</name>
<dbReference type="PROSITE" id="PS01124">
    <property type="entry name" value="HTH_ARAC_FAMILY_2"/>
    <property type="match status" value="1"/>
</dbReference>
<evidence type="ECO:0000259" key="4">
    <source>
        <dbReference type="PROSITE" id="PS01124"/>
    </source>
</evidence>
<dbReference type="SUPFAM" id="SSF46689">
    <property type="entry name" value="Homeodomain-like"/>
    <property type="match status" value="1"/>
</dbReference>
<dbReference type="InterPro" id="IPR009057">
    <property type="entry name" value="Homeodomain-like_sf"/>
</dbReference>
<feature type="domain" description="HTH araC/xylS-type" evidence="4">
    <location>
        <begin position="248"/>
        <end position="347"/>
    </location>
</feature>
<comment type="caution">
    <text evidence="5">The sequence shown here is derived from an EMBL/GenBank/DDBJ whole genome shotgun (WGS) entry which is preliminary data.</text>
</comment>
<dbReference type="InterPro" id="IPR050204">
    <property type="entry name" value="AraC_XylS_family_regulators"/>
</dbReference>
<keyword evidence="1" id="KW-0805">Transcription regulation</keyword>
<keyword evidence="6" id="KW-1185">Reference proteome</keyword>
<gene>
    <name evidence="5" type="ORF">APY04_0393</name>
</gene>
<dbReference type="GO" id="GO:0003700">
    <property type="term" value="F:DNA-binding transcription factor activity"/>
    <property type="evidence" value="ECO:0007669"/>
    <property type="project" value="InterPro"/>
</dbReference>
<sequence length="355" mass="39198">MPCACPRMRMFGDDRIILTMSASDPIPALAFSQRRAIQFRDADSMSEALARGSSLVMNHRPLEPDGFFCAHSAVIKTRNIRLVALASSAFVLEAKDAPKGILMLPVCGFTVTRRENRTFEWGAGKSALYLPPGGCSAQSTARSVVGLDVDPTAFDRVMLAMLGGQSPPRTTAFSFARPLPVELMRNRIDFGKAILSLIATLDSFEGDETLIERSGIDDAILRTVALLLNFEQLSDAAVDAKVPRAMVQLACEYIDANLTNPISLTDLEFLTGLSRRSLQYGFRAAFDRTPMQWVAQRRLEAVRRQILEAHPGANLTMIAGEYFANLGEFARMYRRRYGELPSATLKQALAKRLRS</sequence>
<dbReference type="InterPro" id="IPR018060">
    <property type="entry name" value="HTH_AraC"/>
</dbReference>
<evidence type="ECO:0000256" key="3">
    <source>
        <dbReference type="ARBA" id="ARBA00023163"/>
    </source>
</evidence>
<dbReference type="Gene3D" id="1.10.10.60">
    <property type="entry name" value="Homeodomain-like"/>
    <property type="match status" value="1"/>
</dbReference>
<dbReference type="EMBL" id="LMTR01000019">
    <property type="protein sequence ID" value="KWT71597.1"/>
    <property type="molecule type" value="Genomic_DNA"/>
</dbReference>
<dbReference type="STRING" id="121290.APY04_0393"/>
<keyword evidence="3" id="KW-0804">Transcription</keyword>
<dbReference type="GO" id="GO:0043565">
    <property type="term" value="F:sequence-specific DNA binding"/>
    <property type="evidence" value="ECO:0007669"/>
    <property type="project" value="InterPro"/>
</dbReference>
<dbReference type="PATRIC" id="fig|121290.4.peg.713"/>
<proteinExistence type="predicted"/>
<dbReference type="Pfam" id="PF12833">
    <property type="entry name" value="HTH_18"/>
    <property type="match status" value="1"/>
</dbReference>
<dbReference type="PANTHER" id="PTHR46796:SF12">
    <property type="entry name" value="HTH-TYPE DNA-BINDING TRANSCRIPTIONAL ACTIVATOR EUTR"/>
    <property type="match status" value="1"/>
</dbReference>
<keyword evidence="2" id="KW-0238">DNA-binding</keyword>
<evidence type="ECO:0000256" key="2">
    <source>
        <dbReference type="ARBA" id="ARBA00023125"/>
    </source>
</evidence>
<dbReference type="SMART" id="SM00342">
    <property type="entry name" value="HTH_ARAC"/>
    <property type="match status" value="1"/>
</dbReference>